<protein>
    <submittedName>
        <fullName evidence="3 4">Uncharacterized protein</fullName>
    </submittedName>
</protein>
<dbReference type="AlphaFoldDB" id="B7PC39"/>
<evidence type="ECO:0000256" key="1">
    <source>
        <dbReference type="SAM" id="MobiDB-lite"/>
    </source>
</evidence>
<proteinExistence type="predicted"/>
<keyword evidence="2" id="KW-0472">Membrane</keyword>
<keyword evidence="5" id="KW-1185">Reference proteome</keyword>
<feature type="region of interest" description="Disordered" evidence="1">
    <location>
        <begin position="1"/>
        <end position="24"/>
    </location>
</feature>
<dbReference type="EMBL" id="DS681498">
    <property type="protein sequence ID" value="EEC04161.1"/>
    <property type="molecule type" value="Genomic_DNA"/>
</dbReference>
<dbReference type="HOGENOM" id="CLU_1877691_0_0_1"/>
<gene>
    <name evidence="3" type="ORF">IscW_ISCW002817</name>
</gene>
<organism>
    <name type="scientific">Ixodes scapularis</name>
    <name type="common">Black-legged tick</name>
    <name type="synonym">Deer tick</name>
    <dbReference type="NCBI Taxonomy" id="6945"/>
    <lineage>
        <taxon>Eukaryota</taxon>
        <taxon>Metazoa</taxon>
        <taxon>Ecdysozoa</taxon>
        <taxon>Arthropoda</taxon>
        <taxon>Chelicerata</taxon>
        <taxon>Arachnida</taxon>
        <taxon>Acari</taxon>
        <taxon>Parasitiformes</taxon>
        <taxon>Ixodida</taxon>
        <taxon>Ixodoidea</taxon>
        <taxon>Ixodidae</taxon>
        <taxon>Ixodinae</taxon>
        <taxon>Ixodes</taxon>
    </lineage>
</organism>
<dbReference type="VEuPathDB" id="VectorBase:ISCI002817"/>
<reference evidence="3 5" key="1">
    <citation type="submission" date="2008-03" db="EMBL/GenBank/DDBJ databases">
        <title>Annotation of Ixodes scapularis.</title>
        <authorList>
            <consortium name="Ixodes scapularis Genome Project Consortium"/>
            <person name="Caler E."/>
            <person name="Hannick L.I."/>
            <person name="Bidwell S."/>
            <person name="Joardar V."/>
            <person name="Thiagarajan M."/>
            <person name="Amedeo P."/>
            <person name="Galinsky K.J."/>
            <person name="Schobel S."/>
            <person name="Inman J."/>
            <person name="Hostetler J."/>
            <person name="Miller J."/>
            <person name="Hammond M."/>
            <person name="Megy K."/>
            <person name="Lawson D."/>
            <person name="Kodira C."/>
            <person name="Sutton G."/>
            <person name="Meyer J."/>
            <person name="Hill C.A."/>
            <person name="Birren B."/>
            <person name="Nene V."/>
            <person name="Collins F."/>
            <person name="Alarcon-Chaidez F."/>
            <person name="Wikel S."/>
            <person name="Strausberg R."/>
        </authorList>
    </citation>
    <scope>NUCLEOTIDE SEQUENCE [LARGE SCALE GENOMIC DNA]</scope>
    <source>
        <strain evidence="5">Wikel</strain>
        <strain evidence="3">Wikel colony</strain>
    </source>
</reference>
<dbReference type="EMBL" id="ABJB010193334">
    <property type="status" value="NOT_ANNOTATED_CDS"/>
    <property type="molecule type" value="Genomic_DNA"/>
</dbReference>
<dbReference type="PaxDb" id="6945-B7PC39"/>
<keyword evidence="2" id="KW-0812">Transmembrane</keyword>
<accession>B7PC39</accession>
<reference evidence="4" key="2">
    <citation type="submission" date="2020-05" db="UniProtKB">
        <authorList>
            <consortium name="EnsemblMetazoa"/>
        </authorList>
    </citation>
    <scope>IDENTIFICATION</scope>
    <source>
        <strain evidence="4">wikel</strain>
    </source>
</reference>
<dbReference type="VEuPathDB" id="VectorBase:ISCW002817"/>
<evidence type="ECO:0000256" key="2">
    <source>
        <dbReference type="SAM" id="Phobius"/>
    </source>
</evidence>
<dbReference type="InParanoid" id="B7PC39"/>
<dbReference type="EnsemblMetazoa" id="ISCW002817-RA">
    <property type="protein sequence ID" value="ISCW002817-PA"/>
    <property type="gene ID" value="ISCW002817"/>
</dbReference>
<evidence type="ECO:0000313" key="3">
    <source>
        <dbReference type="EMBL" id="EEC04161.1"/>
    </source>
</evidence>
<evidence type="ECO:0000313" key="5">
    <source>
        <dbReference type="Proteomes" id="UP000001555"/>
    </source>
</evidence>
<evidence type="ECO:0000313" key="4">
    <source>
        <dbReference type="EnsemblMetazoa" id="ISCW002817-PA"/>
    </source>
</evidence>
<keyword evidence="2" id="KW-1133">Transmembrane helix</keyword>
<name>B7PC39_IXOSC</name>
<sequence>MEYHTATSGETLTVPTTSSDVATSTTPTLLHNIRDLVFGQWPSWLTSQYVVICVALLSAFCSCLYGLLHEENDAGSNPSEPPPLSPIIVLSPYRRARRRRSRRRSGRDDDDVRTWLLVRRSDESLVGTFELSTFPN</sequence>
<feature type="transmembrane region" description="Helical" evidence="2">
    <location>
        <begin position="49"/>
        <end position="68"/>
    </location>
</feature>
<dbReference type="Proteomes" id="UP000001555">
    <property type="component" value="Unassembled WGS sequence"/>
</dbReference>